<dbReference type="Proteomes" id="UP000192731">
    <property type="component" value="Unassembled WGS sequence"/>
</dbReference>
<accession>A0A1W1VC74</accession>
<dbReference type="NCBIfam" id="TIGR02856">
    <property type="entry name" value="spore_yqfC"/>
    <property type="match status" value="1"/>
</dbReference>
<dbReference type="Pfam" id="PF07873">
    <property type="entry name" value="YabP"/>
    <property type="match status" value="1"/>
</dbReference>
<evidence type="ECO:0000313" key="1">
    <source>
        <dbReference type="EMBL" id="SMB90968.1"/>
    </source>
</evidence>
<evidence type="ECO:0000313" key="2">
    <source>
        <dbReference type="Proteomes" id="UP000192731"/>
    </source>
</evidence>
<organism evidence="1 2">
    <name type="scientific">Desulfonispora thiosulfatigenes DSM 11270</name>
    <dbReference type="NCBI Taxonomy" id="656914"/>
    <lineage>
        <taxon>Bacteria</taxon>
        <taxon>Bacillati</taxon>
        <taxon>Bacillota</taxon>
        <taxon>Clostridia</taxon>
        <taxon>Eubacteriales</taxon>
        <taxon>Peptococcaceae</taxon>
        <taxon>Desulfonispora</taxon>
    </lineage>
</organism>
<sequence>MKNIKHQFSSMFDIPKDIMLDLPKISVMGDIQVYIENHRGIIEYKTENVRVSTTLGEINIEGEELVLRNIGAEEIYVDGKIKNISFER</sequence>
<dbReference type="STRING" id="656914.SAMN00017405_1393"/>
<proteinExistence type="predicted"/>
<dbReference type="InterPro" id="IPR022477">
    <property type="entry name" value="Spore_YqfC"/>
</dbReference>
<protein>
    <submittedName>
        <fullName evidence="1">Sporulation protein YqfC</fullName>
    </submittedName>
</protein>
<dbReference type="AlphaFoldDB" id="A0A1W1VC74"/>
<dbReference type="EMBL" id="FWWT01000017">
    <property type="protein sequence ID" value="SMB90968.1"/>
    <property type="molecule type" value="Genomic_DNA"/>
</dbReference>
<name>A0A1W1VC74_DESTI</name>
<keyword evidence="2" id="KW-1185">Reference proteome</keyword>
<dbReference type="RefSeq" id="WP_084053185.1">
    <property type="nucleotide sequence ID" value="NZ_FWWT01000017.1"/>
</dbReference>
<dbReference type="OrthoDB" id="2989236at2"/>
<gene>
    <name evidence="1" type="ORF">SAMN00017405_1393</name>
</gene>
<reference evidence="1 2" key="1">
    <citation type="submission" date="2017-04" db="EMBL/GenBank/DDBJ databases">
        <authorList>
            <person name="Afonso C.L."/>
            <person name="Miller P.J."/>
            <person name="Scott M.A."/>
            <person name="Spackman E."/>
            <person name="Goraichik I."/>
            <person name="Dimitrov K.M."/>
            <person name="Suarez D.L."/>
            <person name="Swayne D.E."/>
        </authorList>
    </citation>
    <scope>NUCLEOTIDE SEQUENCE [LARGE SCALE GENOMIC DNA]</scope>
    <source>
        <strain evidence="1 2">DSM 11270</strain>
    </source>
</reference>
<dbReference type="InterPro" id="IPR022476">
    <property type="entry name" value="Spore_YabP/YqfC"/>
</dbReference>